<dbReference type="InterPro" id="IPR053235">
    <property type="entry name" value="Ser_Thr_kinase"/>
</dbReference>
<evidence type="ECO:0000259" key="3">
    <source>
        <dbReference type="PROSITE" id="PS50011"/>
    </source>
</evidence>
<dbReference type="InterPro" id="IPR017441">
    <property type="entry name" value="Protein_kinase_ATP_BS"/>
</dbReference>
<keyword evidence="1" id="KW-0067">ATP-binding</keyword>
<dbReference type="InterPro" id="IPR000719">
    <property type="entry name" value="Prot_kinase_dom"/>
</dbReference>
<dbReference type="InterPro" id="IPR049326">
    <property type="entry name" value="Rhodopsin_dom_fungi"/>
</dbReference>
<feature type="transmembrane region" description="Helical" evidence="2">
    <location>
        <begin position="43"/>
        <end position="65"/>
    </location>
</feature>
<dbReference type="AlphaFoldDB" id="A0A423WUA6"/>
<dbReference type="PANTHER" id="PTHR24361">
    <property type="entry name" value="MITOGEN-ACTIVATED KINASE KINASE KINASE"/>
    <property type="match status" value="1"/>
</dbReference>
<dbReference type="GO" id="GO:0004674">
    <property type="term" value="F:protein serine/threonine kinase activity"/>
    <property type="evidence" value="ECO:0007669"/>
    <property type="project" value="TreeGrafter"/>
</dbReference>
<accession>A0A423WUA6</accession>
<gene>
    <name evidence="4" type="ORF">VMCG_03986</name>
</gene>
<evidence type="ECO:0000313" key="5">
    <source>
        <dbReference type="Proteomes" id="UP000283895"/>
    </source>
</evidence>
<dbReference type="Pfam" id="PF20684">
    <property type="entry name" value="Fung_rhodopsin"/>
    <property type="match status" value="1"/>
</dbReference>
<dbReference type="Proteomes" id="UP000283895">
    <property type="component" value="Unassembled WGS sequence"/>
</dbReference>
<dbReference type="GO" id="GO:0005524">
    <property type="term" value="F:ATP binding"/>
    <property type="evidence" value="ECO:0007669"/>
    <property type="project" value="UniProtKB-UniRule"/>
</dbReference>
<dbReference type="SMART" id="SM00220">
    <property type="entry name" value="S_TKc"/>
    <property type="match status" value="1"/>
</dbReference>
<evidence type="ECO:0000256" key="1">
    <source>
        <dbReference type="PROSITE-ProRule" id="PRU10141"/>
    </source>
</evidence>
<dbReference type="PROSITE" id="PS50011">
    <property type="entry name" value="PROTEIN_KINASE_DOM"/>
    <property type="match status" value="1"/>
</dbReference>
<reference evidence="4 5" key="1">
    <citation type="submission" date="2015-09" db="EMBL/GenBank/DDBJ databases">
        <title>Host preference determinants of Valsa canker pathogens revealed by comparative genomics.</title>
        <authorList>
            <person name="Yin Z."/>
            <person name="Huang L."/>
        </authorList>
    </citation>
    <scope>NUCLEOTIDE SEQUENCE [LARGE SCALE GENOMIC DNA]</scope>
    <source>
        <strain evidence="4 5">03-1</strain>
    </source>
</reference>
<dbReference type="Gene3D" id="1.10.510.10">
    <property type="entry name" value="Transferase(Phosphotransferase) domain 1"/>
    <property type="match status" value="1"/>
</dbReference>
<dbReference type="EMBL" id="LKEA01000009">
    <property type="protein sequence ID" value="ROW06941.1"/>
    <property type="molecule type" value="Genomic_DNA"/>
</dbReference>
<feature type="transmembrane region" description="Helical" evidence="2">
    <location>
        <begin position="99"/>
        <end position="121"/>
    </location>
</feature>
<proteinExistence type="predicted"/>
<sequence length="629" mass="70996">MTLTNQGLKSVAVVLVCFTVSALAVILRFWCKLILRAGLHGDDWWSLTAVIAYAGLVCAYVWGIFCGGQGLDMSEIAAELAASPSAEKVHELQDYLESLFISVTFSWFVLYAVKISILLLYRRIFSTRRYRIVSAILMAISSVCSDRQNSIFFLNQPKAPRAVQPRMMTMDADADAGANTILASIVKASPDRELTEEEENDMFPDIEEECEAEDQYCPEPGQSSGVLFPVCIGDIIYHPGARYQIVHRLGKGGFSVVWLAHDLQRNTSVALKVMMTGPAGEKEFENQRILKRTADLDKSRLNLYQDTFHLASPYNVKGRALYHRVLVLPLAGPSLGADDILFKRSLRCRMAAAKSLLEALRDLHRAGFVHGDINLGNVMWTLHPTAVKEITTSPAKVFPQPMKRIQFEHNKGLKSGHRLLPATFPVEKLGSQVVLADFGLLLADQTTVEHKLQGTPAFIAPERFHDHDPTKASDLWSFMVVFVHLYLCEEAFPPRWMMSRKDPVTYLYSIRENLGPLPAEWATTKYDREFYAPSPEDQPDKFASRLYKDWQEAIPTSIPVYKERAQNGDPEAAATAKRLEQDMQVKKKAEPYALKVIHKIFRYQPRQRLTTEQLLVDPDWIQLMKICGV</sequence>
<dbReference type="STRING" id="356882.A0A423WUA6"/>
<dbReference type="GO" id="GO:0005737">
    <property type="term" value="C:cytoplasm"/>
    <property type="evidence" value="ECO:0007669"/>
    <property type="project" value="TreeGrafter"/>
</dbReference>
<keyword evidence="5" id="KW-1185">Reference proteome</keyword>
<feature type="domain" description="Protein kinase" evidence="3">
    <location>
        <begin position="243"/>
        <end position="621"/>
    </location>
</feature>
<keyword evidence="2" id="KW-1133">Transmembrane helix</keyword>
<comment type="caution">
    <text evidence="4">The sequence shown here is derived from an EMBL/GenBank/DDBJ whole genome shotgun (WGS) entry which is preliminary data.</text>
</comment>
<feature type="binding site" evidence="1">
    <location>
        <position position="272"/>
    </location>
    <ligand>
        <name>ATP</name>
        <dbReference type="ChEBI" id="CHEBI:30616"/>
    </ligand>
</feature>
<dbReference type="Pfam" id="PF00069">
    <property type="entry name" value="Pkinase"/>
    <property type="match status" value="1"/>
</dbReference>
<evidence type="ECO:0000313" key="4">
    <source>
        <dbReference type="EMBL" id="ROW06941.1"/>
    </source>
</evidence>
<evidence type="ECO:0000256" key="2">
    <source>
        <dbReference type="SAM" id="Phobius"/>
    </source>
</evidence>
<keyword evidence="2" id="KW-0472">Membrane</keyword>
<name>A0A423WUA6_9PEZI</name>
<dbReference type="Gene3D" id="3.30.200.20">
    <property type="entry name" value="Phosphorylase Kinase, domain 1"/>
    <property type="match status" value="1"/>
</dbReference>
<feature type="transmembrane region" description="Helical" evidence="2">
    <location>
        <begin position="12"/>
        <end position="31"/>
    </location>
</feature>
<keyword evidence="2" id="KW-0812">Transmembrane</keyword>
<organism evidence="4 5">
    <name type="scientific">Cytospora schulzeri</name>
    <dbReference type="NCBI Taxonomy" id="448051"/>
    <lineage>
        <taxon>Eukaryota</taxon>
        <taxon>Fungi</taxon>
        <taxon>Dikarya</taxon>
        <taxon>Ascomycota</taxon>
        <taxon>Pezizomycotina</taxon>
        <taxon>Sordariomycetes</taxon>
        <taxon>Sordariomycetidae</taxon>
        <taxon>Diaporthales</taxon>
        <taxon>Cytosporaceae</taxon>
        <taxon>Cytospora</taxon>
    </lineage>
</organism>
<dbReference type="PROSITE" id="PS00107">
    <property type="entry name" value="PROTEIN_KINASE_ATP"/>
    <property type="match status" value="1"/>
</dbReference>
<keyword evidence="1" id="KW-0547">Nucleotide-binding</keyword>
<protein>
    <recommendedName>
        <fullName evidence="3">Protein kinase domain-containing protein</fullName>
    </recommendedName>
</protein>
<dbReference type="InterPro" id="IPR011009">
    <property type="entry name" value="Kinase-like_dom_sf"/>
</dbReference>
<dbReference type="SUPFAM" id="SSF56112">
    <property type="entry name" value="Protein kinase-like (PK-like)"/>
    <property type="match status" value="1"/>
</dbReference>
<dbReference type="OrthoDB" id="5239176at2759"/>